<feature type="compositionally biased region" description="Polar residues" evidence="1">
    <location>
        <begin position="394"/>
        <end position="405"/>
    </location>
</feature>
<feature type="compositionally biased region" description="Low complexity" evidence="1">
    <location>
        <begin position="81"/>
        <end position="96"/>
    </location>
</feature>
<dbReference type="KEGG" id="pgri:PgNI_00781"/>
<feature type="compositionally biased region" description="Polar residues" evidence="1">
    <location>
        <begin position="239"/>
        <end position="249"/>
    </location>
</feature>
<dbReference type="AlphaFoldDB" id="A0A6P8BH28"/>
<reference evidence="3" key="2">
    <citation type="submission" date="2019-10" db="EMBL/GenBank/DDBJ databases">
        <authorList>
            <consortium name="NCBI Genome Project"/>
        </authorList>
    </citation>
    <scope>NUCLEOTIDE SEQUENCE</scope>
    <source>
        <strain evidence="3">NI907</strain>
    </source>
</reference>
<feature type="compositionally biased region" description="Low complexity" evidence="1">
    <location>
        <begin position="309"/>
        <end position="327"/>
    </location>
</feature>
<sequence>MAMTESGSQDQADPKSRRRPFSTWVKKLKNFKGGYSNESSNSGSGKREKTLAKKRPLKKNNPYPESGRIGGGTQAQHRASTRSVSSGPSGVTSSTSLARTLSISSTTDGHGRAPTAGGRSVAPTVSTTDHDIAHSIAAPSHGASSVAGTSRTANGGVDSRRGGDSTFSSPAPSVRSLTTTLTTIQSIPVGMGNHNAHGQNSHTAQHHSIHFNQPFPNTPASAIPAHLNPPPAAGAGQSGHPTTYNTATANGLLTDNASILTLASSSKRRRRRSLDTDASVRALAPSSLFGGSRESLPLSVLSATIDSGTGPSASTVPPVPSTPGGASRSVAERASIYSITGIGGTDRNSLYAGKTQIQQPQSLPAQEKSGGSVFGADAASVRSGRLGHGRAESINGSLGVTSPLTSPREDSGEEEKAETTKADAGDKPAS</sequence>
<protein>
    <recommendedName>
        <fullName evidence="4">Ca2+-modulated nonselective cation channel polycystin</fullName>
    </recommendedName>
</protein>
<proteinExistence type="predicted"/>
<gene>
    <name evidence="3" type="ORF">PgNI_00781</name>
</gene>
<feature type="compositionally biased region" description="Basic residues" evidence="1">
    <location>
        <begin position="16"/>
        <end position="30"/>
    </location>
</feature>
<name>A0A6P8BH28_PYRGI</name>
<feature type="compositionally biased region" description="Polar residues" evidence="1">
    <location>
        <begin position="1"/>
        <end position="11"/>
    </location>
</feature>
<feature type="region of interest" description="Disordered" evidence="1">
    <location>
        <begin position="356"/>
        <end position="430"/>
    </location>
</feature>
<feature type="compositionally biased region" description="Polar residues" evidence="1">
    <location>
        <begin position="97"/>
        <end position="108"/>
    </location>
</feature>
<evidence type="ECO:0000313" key="2">
    <source>
        <dbReference type="Proteomes" id="UP000515153"/>
    </source>
</evidence>
<feature type="region of interest" description="Disordered" evidence="1">
    <location>
        <begin position="308"/>
        <end position="330"/>
    </location>
</feature>
<feature type="compositionally biased region" description="Low complexity" evidence="1">
    <location>
        <begin position="33"/>
        <end position="44"/>
    </location>
</feature>
<feature type="region of interest" description="Disordered" evidence="1">
    <location>
        <begin position="137"/>
        <end position="249"/>
    </location>
</feature>
<keyword evidence="2" id="KW-1185">Reference proteome</keyword>
<dbReference type="GeneID" id="41955772"/>
<evidence type="ECO:0000313" key="3">
    <source>
        <dbReference type="RefSeq" id="XP_030986437.1"/>
    </source>
</evidence>
<accession>A0A6P8BH28</accession>
<evidence type="ECO:0000256" key="1">
    <source>
        <dbReference type="SAM" id="MobiDB-lite"/>
    </source>
</evidence>
<organism evidence="2 3">
    <name type="scientific">Pyricularia grisea</name>
    <name type="common">Crabgrass-specific blast fungus</name>
    <name type="synonym">Magnaporthe grisea</name>
    <dbReference type="NCBI Taxonomy" id="148305"/>
    <lineage>
        <taxon>Eukaryota</taxon>
        <taxon>Fungi</taxon>
        <taxon>Dikarya</taxon>
        <taxon>Ascomycota</taxon>
        <taxon>Pezizomycotina</taxon>
        <taxon>Sordariomycetes</taxon>
        <taxon>Sordariomycetidae</taxon>
        <taxon>Magnaporthales</taxon>
        <taxon>Pyriculariaceae</taxon>
        <taxon>Pyricularia</taxon>
    </lineage>
</organism>
<dbReference type="Proteomes" id="UP000515153">
    <property type="component" value="Unplaced"/>
</dbReference>
<evidence type="ECO:0008006" key="4">
    <source>
        <dbReference type="Google" id="ProtNLM"/>
    </source>
</evidence>
<reference evidence="3" key="3">
    <citation type="submission" date="2025-08" db="UniProtKB">
        <authorList>
            <consortium name="RefSeq"/>
        </authorList>
    </citation>
    <scope>IDENTIFICATION</scope>
    <source>
        <strain evidence="3">NI907</strain>
    </source>
</reference>
<reference evidence="3" key="1">
    <citation type="journal article" date="2019" name="Mol. Biol. Evol.">
        <title>Blast fungal genomes show frequent chromosomal changes, gene gains and losses, and effector gene turnover.</title>
        <authorList>
            <person name="Gomez Luciano L.B."/>
            <person name="Jason Tsai I."/>
            <person name="Chuma I."/>
            <person name="Tosa Y."/>
            <person name="Chen Y.H."/>
            <person name="Li J.Y."/>
            <person name="Li M.Y."/>
            <person name="Jade Lu M.Y."/>
            <person name="Nakayashiki H."/>
            <person name="Li W.H."/>
        </authorList>
    </citation>
    <scope>NUCLEOTIDE SEQUENCE</scope>
    <source>
        <strain evidence="3">NI907</strain>
    </source>
</reference>
<dbReference type="RefSeq" id="XP_030986437.1">
    <property type="nucleotide sequence ID" value="XM_031120858.1"/>
</dbReference>
<feature type="region of interest" description="Disordered" evidence="1">
    <location>
        <begin position="1"/>
        <end position="125"/>
    </location>
</feature>
<feature type="compositionally biased region" description="Basic and acidic residues" evidence="1">
    <location>
        <begin position="417"/>
        <end position="430"/>
    </location>
</feature>
<feature type="compositionally biased region" description="Polar residues" evidence="1">
    <location>
        <begin position="142"/>
        <end position="153"/>
    </location>
</feature>
<feature type="compositionally biased region" description="Polar residues" evidence="1">
    <location>
        <begin position="210"/>
        <end position="220"/>
    </location>
</feature>